<dbReference type="PANTHER" id="PTHR10161">
    <property type="entry name" value="TARTRATE-RESISTANT ACID PHOSPHATASE TYPE 5"/>
    <property type="match status" value="1"/>
</dbReference>
<keyword evidence="5" id="KW-1185">Reference proteome</keyword>
<evidence type="ECO:0000313" key="4">
    <source>
        <dbReference type="EMBL" id="MBO0357226.1"/>
    </source>
</evidence>
<keyword evidence="2" id="KW-0378">Hydrolase</keyword>
<dbReference type="NCBIfam" id="TIGR04183">
    <property type="entry name" value="Por_Secre_tail"/>
    <property type="match status" value="1"/>
</dbReference>
<dbReference type="InterPro" id="IPR051558">
    <property type="entry name" value="Metallophosphoesterase_PAP"/>
</dbReference>
<accession>A0A939ETZ3</accession>
<feature type="domain" description="Calcineurin-like phosphoesterase" evidence="3">
    <location>
        <begin position="59"/>
        <end position="246"/>
    </location>
</feature>
<protein>
    <submittedName>
        <fullName evidence="4">Metallophosphoesterase</fullName>
    </submittedName>
</protein>
<organism evidence="4 5">
    <name type="scientific">Hymenobacter telluris</name>
    <dbReference type="NCBI Taxonomy" id="2816474"/>
    <lineage>
        <taxon>Bacteria</taxon>
        <taxon>Pseudomonadati</taxon>
        <taxon>Bacteroidota</taxon>
        <taxon>Cytophagia</taxon>
        <taxon>Cytophagales</taxon>
        <taxon>Hymenobacteraceae</taxon>
        <taxon>Hymenobacter</taxon>
    </lineage>
</organism>
<dbReference type="EMBL" id="JAFLQZ010000002">
    <property type="protein sequence ID" value="MBO0357226.1"/>
    <property type="molecule type" value="Genomic_DNA"/>
</dbReference>
<comment type="caution">
    <text evidence="4">The sequence shown here is derived from an EMBL/GenBank/DDBJ whole genome shotgun (WGS) entry which is preliminary data.</text>
</comment>
<dbReference type="InterPro" id="IPR026444">
    <property type="entry name" value="Secre_tail"/>
</dbReference>
<evidence type="ECO:0000259" key="3">
    <source>
        <dbReference type="Pfam" id="PF00149"/>
    </source>
</evidence>
<dbReference type="SUPFAM" id="SSF56300">
    <property type="entry name" value="Metallo-dependent phosphatases"/>
    <property type="match status" value="1"/>
</dbReference>
<evidence type="ECO:0000256" key="2">
    <source>
        <dbReference type="ARBA" id="ARBA00022801"/>
    </source>
</evidence>
<gene>
    <name evidence="4" type="ORF">J0X19_04665</name>
</gene>
<dbReference type="InterPro" id="IPR029052">
    <property type="entry name" value="Metallo-depent_PP-like"/>
</dbReference>
<evidence type="ECO:0000313" key="5">
    <source>
        <dbReference type="Proteomes" id="UP000664144"/>
    </source>
</evidence>
<name>A0A939ETZ3_9BACT</name>
<proteinExistence type="predicted"/>
<dbReference type="RefSeq" id="WP_206981748.1">
    <property type="nucleotide sequence ID" value="NZ_JAFLQZ010000002.1"/>
</dbReference>
<evidence type="ECO:0000256" key="1">
    <source>
        <dbReference type="ARBA" id="ARBA00022729"/>
    </source>
</evidence>
<dbReference type="Proteomes" id="UP000664144">
    <property type="component" value="Unassembled WGS sequence"/>
</dbReference>
<dbReference type="GO" id="GO:0016787">
    <property type="term" value="F:hydrolase activity"/>
    <property type="evidence" value="ECO:0007669"/>
    <property type="project" value="UniProtKB-KW"/>
</dbReference>
<sequence length="405" mass="45338">MMHEVNTSNLIFIINNQNSYISSIYHKHSAKHAALWACFGRLAAMLCFCLLAHRSEGQRFAAIGDYGYAGPAERDVAQLVKSWDPEFIITLGDNNYDVGDSSTIDQNIGQYYHSYIYKYKGRYGPSASTNRFFPSLGNHDYYTRNGEPYRDYFTLPGNGRYYDFVRGNVHFFALNSDPAEPDGITATSAQARWLQAGLAASTARWKVVYLHHAPYSSGYHGSTQESQWPFRAWGASVVLAGHDHHYEQLTVDGLPYFVNGLGGRSVYRVRQTPLPESNAIYNGDYGAMLLNATADSLSLQFFTRRQVLVHTYVLRRPLRTEPTLYPVSPNPFQGDALVEFSVPTPTTVQLRVLNTLGQEVTTLHQGLVGAGWHRFALPRNSLAAGLYYVQLSGTGFSQVMRVVAL</sequence>
<dbReference type="InterPro" id="IPR004843">
    <property type="entry name" value="Calcineurin-like_PHP"/>
</dbReference>
<dbReference type="PANTHER" id="PTHR10161:SF14">
    <property type="entry name" value="TARTRATE-RESISTANT ACID PHOSPHATASE TYPE 5"/>
    <property type="match status" value="1"/>
</dbReference>
<dbReference type="AlphaFoldDB" id="A0A939ETZ3"/>
<dbReference type="Pfam" id="PF00149">
    <property type="entry name" value="Metallophos"/>
    <property type="match status" value="1"/>
</dbReference>
<keyword evidence="1" id="KW-0732">Signal</keyword>
<dbReference type="Gene3D" id="3.60.21.10">
    <property type="match status" value="1"/>
</dbReference>
<reference evidence="4" key="1">
    <citation type="submission" date="2021-03" db="EMBL/GenBank/DDBJ databases">
        <authorList>
            <person name="Kim M.K."/>
        </authorList>
    </citation>
    <scope>NUCLEOTIDE SEQUENCE</scope>
    <source>
        <strain evidence="4">BT186</strain>
    </source>
</reference>